<keyword evidence="6" id="KW-0496">Mitochondrion</keyword>
<proteinExistence type="predicted"/>
<evidence type="ECO:0000256" key="1">
    <source>
        <dbReference type="ARBA" id="ARBA00004173"/>
    </source>
</evidence>
<sequence length="452" mass="52842">MIIKDFFRSYRVIHIRYYSKSAPKPSVIVDHNVLKDIENEVYKPRKHPGIMRTKTVNLPDNFIKAALRATEDFPVKALIESSDKLSRHLRYRVTPLEKAEYKERVHQIQEKILTKYEDYEIKNEEDAQRLKQIITDKVNYVLKEKIYNWKPMKYDTYLCLVYMLSRFAPEYSVLLKIFGEIAHRDPQFVPRSFFDFGSGVGSGTWAANVYWHKHIFEYFNVDVSADMNDLAQILLQGGTGTGESKLKGIFYRQFLPTSNNNYDIVLSAYSLFELPSLETRLQTVLNLWNKTEKYLVIVEQGTNAGFKVINEVRDFILQISKDKVDCHIFSPCPHEAVCPRFMADDGTPCNFEVSYYNLPIGRSLEILKERYCYVVLKKGKRNEYNKQWPRIIRPTLVRSKHTICRMCTANEKIEEVIFTAKKHGKLTYHCARSSQWGDLLPIHINPNTSEVS</sequence>
<dbReference type="PANTHER" id="PTHR13184:SF5">
    <property type="entry name" value="METHYLTRANSFERASE-LIKE PROTEIN 17, MITOCHONDRIAL"/>
    <property type="match status" value="1"/>
</dbReference>
<keyword evidence="3" id="KW-0809">Transit peptide</keyword>
<dbReference type="Pfam" id="PF09243">
    <property type="entry name" value="Rsm22"/>
    <property type="match status" value="1"/>
</dbReference>
<organism evidence="8 9">
    <name type="scientific">Rhynchophorus ferrugineus</name>
    <name type="common">Red palm weevil</name>
    <name type="synonym">Curculio ferrugineus</name>
    <dbReference type="NCBI Taxonomy" id="354439"/>
    <lineage>
        <taxon>Eukaryota</taxon>
        <taxon>Metazoa</taxon>
        <taxon>Ecdysozoa</taxon>
        <taxon>Arthropoda</taxon>
        <taxon>Hexapoda</taxon>
        <taxon>Insecta</taxon>
        <taxon>Pterygota</taxon>
        <taxon>Neoptera</taxon>
        <taxon>Endopterygota</taxon>
        <taxon>Coleoptera</taxon>
        <taxon>Polyphaga</taxon>
        <taxon>Cucujiformia</taxon>
        <taxon>Curculionidae</taxon>
        <taxon>Dryophthorinae</taxon>
        <taxon>Rhynchophorus</taxon>
    </lineage>
</organism>
<evidence type="ECO:0000256" key="7">
    <source>
        <dbReference type="ARBA" id="ARBA00045681"/>
    </source>
</evidence>
<evidence type="ECO:0000256" key="6">
    <source>
        <dbReference type="ARBA" id="ARBA00023128"/>
    </source>
</evidence>
<dbReference type="Proteomes" id="UP000625711">
    <property type="component" value="Unassembled WGS sequence"/>
</dbReference>
<evidence type="ECO:0008006" key="10">
    <source>
        <dbReference type="Google" id="ProtNLM"/>
    </source>
</evidence>
<dbReference type="InterPro" id="IPR052571">
    <property type="entry name" value="Mt_RNA_Methyltransferase"/>
</dbReference>
<accession>A0A834MG88</accession>
<dbReference type="AlphaFoldDB" id="A0A834MG88"/>
<dbReference type="InterPro" id="IPR015324">
    <property type="entry name" value="Ribosomal_Rsm22-like"/>
</dbReference>
<dbReference type="GO" id="GO:0046872">
    <property type="term" value="F:metal ion binding"/>
    <property type="evidence" value="ECO:0007669"/>
    <property type="project" value="UniProtKB-KW"/>
</dbReference>
<dbReference type="PANTHER" id="PTHR13184">
    <property type="entry name" value="37S RIBOSOMAL PROTEIN S22"/>
    <property type="match status" value="1"/>
</dbReference>
<name>A0A834MG88_RHYFE</name>
<dbReference type="GO" id="GO:0051536">
    <property type="term" value="F:iron-sulfur cluster binding"/>
    <property type="evidence" value="ECO:0007669"/>
    <property type="project" value="UniProtKB-KW"/>
</dbReference>
<comment type="function">
    <text evidence="7">Mitochondrial ribosome (mitoribosome) assembly factor. Binds at the interface of the head and body domains of the mitochondrial small ribosomal subunit (mt-SSU), occluding the mRNA channel and preventing compaction of the head domain towards the body. Probable inactive methyltransferase: retains the characteristic folding and ability to bind S-adenosyl-L-methionine, but it probably lost its methyltransferase activity.</text>
</comment>
<keyword evidence="4" id="KW-0408">Iron</keyword>
<protein>
    <recommendedName>
        <fullName evidence="10">Methyltransferase-like protein 17, mitochondrial</fullName>
    </recommendedName>
</protein>
<dbReference type="SUPFAM" id="SSF53335">
    <property type="entry name" value="S-adenosyl-L-methionine-dependent methyltransferases"/>
    <property type="match status" value="1"/>
</dbReference>
<gene>
    <name evidence="8" type="ORF">GWI33_005240</name>
</gene>
<keyword evidence="9" id="KW-1185">Reference proteome</keyword>
<dbReference type="OrthoDB" id="421327at2759"/>
<evidence type="ECO:0000256" key="5">
    <source>
        <dbReference type="ARBA" id="ARBA00023014"/>
    </source>
</evidence>
<evidence type="ECO:0000313" key="9">
    <source>
        <dbReference type="Proteomes" id="UP000625711"/>
    </source>
</evidence>
<keyword evidence="2" id="KW-0479">Metal-binding</keyword>
<reference evidence="8" key="1">
    <citation type="submission" date="2020-08" db="EMBL/GenBank/DDBJ databases">
        <title>Genome sequencing and assembly of the red palm weevil Rhynchophorus ferrugineus.</title>
        <authorList>
            <person name="Dias G.B."/>
            <person name="Bergman C.M."/>
            <person name="Manee M."/>
        </authorList>
    </citation>
    <scope>NUCLEOTIDE SEQUENCE</scope>
    <source>
        <strain evidence="8">AA-2017</strain>
        <tissue evidence="8">Whole larva</tissue>
    </source>
</reference>
<evidence type="ECO:0000256" key="2">
    <source>
        <dbReference type="ARBA" id="ARBA00022723"/>
    </source>
</evidence>
<comment type="caution">
    <text evidence="8">The sequence shown here is derived from an EMBL/GenBank/DDBJ whole genome shotgun (WGS) entry which is preliminary data.</text>
</comment>
<dbReference type="InterPro" id="IPR029063">
    <property type="entry name" value="SAM-dependent_MTases_sf"/>
</dbReference>
<evidence type="ECO:0000313" key="8">
    <source>
        <dbReference type="EMBL" id="KAF7281056.1"/>
    </source>
</evidence>
<dbReference type="EMBL" id="JAACXV010000262">
    <property type="protein sequence ID" value="KAF7281056.1"/>
    <property type="molecule type" value="Genomic_DNA"/>
</dbReference>
<dbReference type="GO" id="GO:0008168">
    <property type="term" value="F:methyltransferase activity"/>
    <property type="evidence" value="ECO:0007669"/>
    <property type="project" value="InterPro"/>
</dbReference>
<comment type="subcellular location">
    <subcellularLocation>
        <location evidence="1">Mitochondrion</location>
    </subcellularLocation>
</comment>
<keyword evidence="5" id="KW-0411">Iron-sulfur</keyword>
<evidence type="ECO:0000256" key="3">
    <source>
        <dbReference type="ARBA" id="ARBA00022946"/>
    </source>
</evidence>
<dbReference type="GO" id="GO:0006412">
    <property type="term" value="P:translation"/>
    <property type="evidence" value="ECO:0007669"/>
    <property type="project" value="InterPro"/>
</dbReference>
<dbReference type="GO" id="GO:0003735">
    <property type="term" value="F:structural constituent of ribosome"/>
    <property type="evidence" value="ECO:0007669"/>
    <property type="project" value="TreeGrafter"/>
</dbReference>
<evidence type="ECO:0000256" key="4">
    <source>
        <dbReference type="ARBA" id="ARBA00023004"/>
    </source>
</evidence>
<dbReference type="GO" id="GO:0005763">
    <property type="term" value="C:mitochondrial small ribosomal subunit"/>
    <property type="evidence" value="ECO:0007669"/>
    <property type="project" value="TreeGrafter"/>
</dbReference>